<dbReference type="AlphaFoldDB" id="A0A8G2DVC0"/>
<evidence type="ECO:0000313" key="2">
    <source>
        <dbReference type="EMBL" id="RYM10102.1"/>
    </source>
</evidence>
<gene>
    <name evidence="2" type="ORF">EWH12_12400</name>
</gene>
<dbReference type="Pfam" id="PF20703">
    <property type="entry name" value="nSTAND1"/>
    <property type="match status" value="1"/>
</dbReference>
<dbReference type="Proteomes" id="UP000291572">
    <property type="component" value="Unassembled WGS sequence"/>
</dbReference>
<dbReference type="InterPro" id="IPR003593">
    <property type="entry name" value="AAA+_ATPase"/>
</dbReference>
<dbReference type="InterPro" id="IPR049052">
    <property type="entry name" value="nSTAND1"/>
</dbReference>
<comment type="caution">
    <text evidence="2">The sequence shown here is derived from an EMBL/GenBank/DDBJ whole genome shotgun (WGS) entry which is preliminary data.</text>
</comment>
<protein>
    <submittedName>
        <fullName evidence="2">AAA family ATPase</fullName>
    </submittedName>
</protein>
<dbReference type="SUPFAM" id="SSF52540">
    <property type="entry name" value="P-loop containing nucleoside triphosphate hydrolases"/>
    <property type="match status" value="1"/>
</dbReference>
<dbReference type="EMBL" id="SEOO01000019">
    <property type="protein sequence ID" value="RYM10102.1"/>
    <property type="molecule type" value="Genomic_DNA"/>
</dbReference>
<organism evidence="2 3">
    <name type="scientific">Sphingobium cupriresistens</name>
    <dbReference type="NCBI Taxonomy" id="1132417"/>
    <lineage>
        <taxon>Bacteria</taxon>
        <taxon>Pseudomonadati</taxon>
        <taxon>Pseudomonadota</taxon>
        <taxon>Alphaproteobacteria</taxon>
        <taxon>Sphingomonadales</taxon>
        <taxon>Sphingomonadaceae</taxon>
        <taxon>Sphingobium</taxon>
    </lineage>
</organism>
<dbReference type="SMART" id="SM00382">
    <property type="entry name" value="AAA"/>
    <property type="match status" value="1"/>
</dbReference>
<proteinExistence type="predicted"/>
<dbReference type="OrthoDB" id="7209686at2"/>
<name>A0A8G2DVC0_9SPHN</name>
<evidence type="ECO:0000259" key="1">
    <source>
        <dbReference type="SMART" id="SM00382"/>
    </source>
</evidence>
<sequence>MDALGVGQLVHIDFIMNLIQICKHISPFSTVTSLSMHLTKRSKGIYMAKQAMTEDDWRAKRFEASELFTPSAPITLADMFAGRREQIIKLLDVIGERGRHAIIYGEPGVGKTSISQIIKLMVPVRTSVVRYVRKAAFSSDTFSTIWMEVFREIKFIADTEDGQRLNTVSDLYSEGVKPSDVVRELSLFNENDIPIIVIDEFNLVQDKDTSRLMAETIKALSDDGIKATVIIVGISDSVADLIEGHQSITRCTEEVLMPRMDTEETKDIVEGRIRQLGMTIEGDAKWKIINLTKGLPAFAHGLGREAVLSAINRRSLRISEADADAAIDAVVNSNQNSLKTEYQVATHSNHTRARYRQILMACAMAQSDEVGYFTPKEVEIPLSSVLKKETKVEYFNDNLKELASAKRGNVLTQQGGARTHRYRFRNPAMQPYVIMRGITDGFLSEDAMNALSQPEQGNLFST</sequence>
<dbReference type="Gene3D" id="3.40.50.300">
    <property type="entry name" value="P-loop containing nucleotide triphosphate hydrolases"/>
    <property type="match status" value="1"/>
</dbReference>
<evidence type="ECO:0000313" key="3">
    <source>
        <dbReference type="Proteomes" id="UP000291572"/>
    </source>
</evidence>
<feature type="domain" description="AAA+ ATPase" evidence="1">
    <location>
        <begin position="97"/>
        <end position="261"/>
    </location>
</feature>
<dbReference type="PANTHER" id="PTHR34301:SF8">
    <property type="entry name" value="ATPASE DOMAIN-CONTAINING PROTEIN"/>
    <property type="match status" value="1"/>
</dbReference>
<accession>A0A8G2DVC0</accession>
<dbReference type="InterPro" id="IPR027417">
    <property type="entry name" value="P-loop_NTPase"/>
</dbReference>
<reference evidence="2 3" key="1">
    <citation type="submission" date="2019-02" db="EMBL/GenBank/DDBJ databases">
        <authorList>
            <person name="Feng G."/>
        </authorList>
    </citation>
    <scope>NUCLEOTIDE SEQUENCE [LARGE SCALE GENOMIC DNA]</scope>
    <source>
        <strain evidence="2 3">CCTCC AB 2011146</strain>
    </source>
</reference>
<dbReference type="PANTHER" id="PTHR34301">
    <property type="entry name" value="DNA-BINDING PROTEIN-RELATED"/>
    <property type="match status" value="1"/>
</dbReference>